<evidence type="ECO:0000259" key="2">
    <source>
        <dbReference type="Pfam" id="PF03732"/>
    </source>
</evidence>
<feature type="region of interest" description="Disordered" evidence="1">
    <location>
        <begin position="90"/>
        <end position="109"/>
    </location>
</feature>
<gene>
    <name evidence="3" type="primary">A06g504480.1_BraROA</name>
    <name evidence="3" type="ORF">IGI04_023250</name>
</gene>
<feature type="domain" description="Retrotransposon gag" evidence="2">
    <location>
        <begin position="148"/>
        <end position="232"/>
    </location>
</feature>
<feature type="region of interest" description="Disordered" evidence="1">
    <location>
        <begin position="54"/>
        <end position="81"/>
    </location>
</feature>
<dbReference type="InterPro" id="IPR005162">
    <property type="entry name" value="Retrotrans_gag_dom"/>
</dbReference>
<evidence type="ECO:0000313" key="3">
    <source>
        <dbReference type="EMBL" id="KAG5393287.1"/>
    </source>
</evidence>
<reference evidence="3 4" key="1">
    <citation type="submission" date="2021-03" db="EMBL/GenBank/DDBJ databases">
        <authorList>
            <person name="King G.J."/>
            <person name="Bancroft I."/>
            <person name="Baten A."/>
            <person name="Bloomfield J."/>
            <person name="Borpatragohain P."/>
            <person name="He Z."/>
            <person name="Irish N."/>
            <person name="Irwin J."/>
            <person name="Liu K."/>
            <person name="Mauleon R.P."/>
            <person name="Moore J."/>
            <person name="Morris R."/>
            <person name="Ostergaard L."/>
            <person name="Wang B."/>
            <person name="Wells R."/>
        </authorList>
    </citation>
    <scope>NUCLEOTIDE SEQUENCE [LARGE SCALE GENOMIC DNA]</scope>
    <source>
        <strain evidence="3">R-o-18</strain>
        <tissue evidence="3">Leaf</tissue>
    </source>
</reference>
<accession>A0ABQ7M3A2</accession>
<dbReference type="EMBL" id="JADBGQ010000006">
    <property type="protein sequence ID" value="KAG5393287.1"/>
    <property type="molecule type" value="Genomic_DNA"/>
</dbReference>
<sequence length="242" mass="27668">MVETRNQEKTMLKLVEEIRTGQERQTNEFRQLADALEEQYNKLERLIFEHVSHTQAQGKQPFNDAGGSEMVDPTSADSNRPLDPLDLQRFCQYTPGDGSSPPPNTLSNRLTKMTFPPFDGTEFRDWICRCEQFFNIDNTAHEMKVRPAAMHMIGKPLQWHMNYLAEKFRIFPSWTDYIIALAGRFNGLFDDPLADLVALKQGTDSVEEYLENFENARTGLSLPEAHALSIFLTNIVITHPSG</sequence>
<name>A0ABQ7M3A2_BRACM</name>
<protein>
    <recommendedName>
        <fullName evidence="2">Retrotransposon gag domain-containing protein</fullName>
    </recommendedName>
</protein>
<dbReference type="Pfam" id="PF03732">
    <property type="entry name" value="Retrotrans_gag"/>
    <property type="match status" value="1"/>
</dbReference>
<organism evidence="3 4">
    <name type="scientific">Brassica rapa subsp. trilocularis</name>
    <dbReference type="NCBI Taxonomy" id="1813537"/>
    <lineage>
        <taxon>Eukaryota</taxon>
        <taxon>Viridiplantae</taxon>
        <taxon>Streptophyta</taxon>
        <taxon>Embryophyta</taxon>
        <taxon>Tracheophyta</taxon>
        <taxon>Spermatophyta</taxon>
        <taxon>Magnoliopsida</taxon>
        <taxon>eudicotyledons</taxon>
        <taxon>Gunneridae</taxon>
        <taxon>Pentapetalae</taxon>
        <taxon>rosids</taxon>
        <taxon>malvids</taxon>
        <taxon>Brassicales</taxon>
        <taxon>Brassicaceae</taxon>
        <taxon>Brassiceae</taxon>
        <taxon>Brassica</taxon>
    </lineage>
</organism>
<keyword evidence="4" id="KW-1185">Reference proteome</keyword>
<dbReference type="Proteomes" id="UP000823674">
    <property type="component" value="Chromosome A06"/>
</dbReference>
<evidence type="ECO:0000313" key="4">
    <source>
        <dbReference type="Proteomes" id="UP000823674"/>
    </source>
</evidence>
<proteinExistence type="predicted"/>
<evidence type="ECO:0000256" key="1">
    <source>
        <dbReference type="SAM" id="MobiDB-lite"/>
    </source>
</evidence>
<comment type="caution">
    <text evidence="3">The sequence shown here is derived from an EMBL/GenBank/DDBJ whole genome shotgun (WGS) entry which is preliminary data.</text>
</comment>